<evidence type="ECO:0000313" key="2">
    <source>
        <dbReference type="Proteomes" id="UP000465124"/>
    </source>
</evidence>
<proteinExistence type="predicted"/>
<dbReference type="EMBL" id="MN850573">
    <property type="protein sequence ID" value="QHR65963.1"/>
    <property type="molecule type" value="Genomic_DNA"/>
</dbReference>
<reference evidence="2" key="1">
    <citation type="submission" date="2019-12" db="EMBL/GenBank/DDBJ databases">
        <authorList>
            <person name="Olsen N.S."/>
            <person name="Junco L.M.F."/>
            <person name="Kot W."/>
            <person name="Hansen L.H."/>
        </authorList>
    </citation>
    <scope>NUCLEOTIDE SEQUENCE [LARGE SCALE GENOMIC DNA]</scope>
</reference>
<name>A0A6B9WJV1_9CAUD</name>
<keyword evidence="2" id="KW-1185">Reference proteome</keyword>
<evidence type="ECO:0000313" key="1">
    <source>
        <dbReference type="EMBL" id="QHR65963.1"/>
    </source>
</evidence>
<dbReference type="Proteomes" id="UP000465124">
    <property type="component" value="Segment"/>
</dbReference>
<gene>
    <name evidence="1" type="ORF">muut_166</name>
</gene>
<sequence length="110" mass="13050">MIMYSIWGRMGEDHDYYCLKSNVEQTDVDKIIKHYLKTWREVEFREFAILHSQEGEKEIDMSTLTKAVQTHKEYEEAVKDEVNHEDQLYKDIKSGCGNKFVVVKSLLRVC</sequence>
<accession>A0A6B9WJV1</accession>
<organism evidence="1 2">
    <name type="scientific">Escherichia phage muut</name>
    <dbReference type="NCBI Taxonomy" id="2696426"/>
    <lineage>
        <taxon>Viruses</taxon>
        <taxon>Duplodnaviria</taxon>
        <taxon>Heunggongvirae</taxon>
        <taxon>Uroviricota</taxon>
        <taxon>Caudoviricetes</taxon>
        <taxon>Stephanstirmvirinae</taxon>
        <taxon>Justusliebigvirus</taxon>
        <taxon>Justusliebigvirus muut</taxon>
    </lineage>
</organism>
<protein>
    <submittedName>
        <fullName evidence="1">Uncharacterized protein</fullName>
    </submittedName>
</protein>